<keyword evidence="2" id="KW-1185">Reference proteome</keyword>
<organism evidence="1 2">
    <name type="scientific">Spirosoma radiotolerans</name>
    <dbReference type="NCBI Taxonomy" id="1379870"/>
    <lineage>
        <taxon>Bacteria</taxon>
        <taxon>Pseudomonadati</taxon>
        <taxon>Bacteroidota</taxon>
        <taxon>Cytophagia</taxon>
        <taxon>Cytophagales</taxon>
        <taxon>Cytophagaceae</taxon>
        <taxon>Spirosoma</taxon>
    </lineage>
</organism>
<dbReference type="HOGENOM" id="CLU_2620272_0_0_10"/>
<name>A0A0E3ZTZ2_9BACT</name>
<evidence type="ECO:0000313" key="2">
    <source>
        <dbReference type="Proteomes" id="UP000033054"/>
    </source>
</evidence>
<sequence>MGYQTLKSGGFTSIVSPSIGVAYFINRSVALSAGLNYVWERYNNGNQFYDASGNPIENTTSTSKFLSLTIGFQIFLGK</sequence>
<reference evidence="1 2" key="1">
    <citation type="journal article" date="2014" name="Curr. Microbiol.">
        <title>Spirosoma radiotolerans sp. nov., a gamma-radiation-resistant bacterium isolated from gamma ray-irradiated soil.</title>
        <authorList>
            <person name="Lee J.J."/>
            <person name="Srinivasan S."/>
            <person name="Lim S."/>
            <person name="Joe M."/>
            <person name="Im S."/>
            <person name="Bae S.I."/>
            <person name="Park K.R."/>
            <person name="Han J.H."/>
            <person name="Park S.H."/>
            <person name="Joo B.M."/>
            <person name="Park S.J."/>
            <person name="Kim M.K."/>
        </authorList>
    </citation>
    <scope>NUCLEOTIDE SEQUENCE [LARGE SCALE GENOMIC DNA]</scope>
    <source>
        <strain evidence="1 2">DG5A</strain>
    </source>
</reference>
<proteinExistence type="predicted"/>
<dbReference type="STRING" id="1379870.SD10_04540"/>
<evidence type="ECO:0008006" key="3">
    <source>
        <dbReference type="Google" id="ProtNLM"/>
    </source>
</evidence>
<protein>
    <recommendedName>
        <fullName evidence="3">Outer membrane protein beta-barrel domain-containing protein</fullName>
    </recommendedName>
</protein>
<evidence type="ECO:0000313" key="1">
    <source>
        <dbReference type="EMBL" id="AKD54284.1"/>
    </source>
</evidence>
<dbReference type="Proteomes" id="UP000033054">
    <property type="component" value="Chromosome"/>
</dbReference>
<dbReference type="KEGG" id="srd:SD10_04540"/>
<dbReference type="EMBL" id="CP010429">
    <property type="protein sequence ID" value="AKD54284.1"/>
    <property type="molecule type" value="Genomic_DNA"/>
</dbReference>
<accession>A0A0E3ZTZ2</accession>
<dbReference type="PATRIC" id="fig|1379870.5.peg.986"/>
<gene>
    <name evidence="1" type="ORF">SD10_04540</name>
</gene>
<dbReference type="AlphaFoldDB" id="A0A0E3ZTZ2"/>